<feature type="domain" description="HTH cro/C1-type" evidence="1">
    <location>
        <begin position="20"/>
        <end position="60"/>
    </location>
</feature>
<dbReference type="Proteomes" id="UP000886833">
    <property type="component" value="Unassembled WGS sequence"/>
</dbReference>
<dbReference type="PROSITE" id="PS50943">
    <property type="entry name" value="HTH_CROC1"/>
    <property type="match status" value="1"/>
</dbReference>
<name>A0A9D1GBX2_9FIRM</name>
<comment type="caution">
    <text evidence="2">The sequence shown here is derived from an EMBL/GenBank/DDBJ whole genome shotgun (WGS) entry which is preliminary data.</text>
</comment>
<accession>A0A9D1GBX2</accession>
<reference evidence="2" key="1">
    <citation type="submission" date="2020-10" db="EMBL/GenBank/DDBJ databases">
        <authorList>
            <person name="Gilroy R."/>
        </authorList>
    </citation>
    <scope>NUCLEOTIDE SEQUENCE</scope>
    <source>
        <strain evidence="2">CHK195-26880</strain>
    </source>
</reference>
<dbReference type="CDD" id="cd00093">
    <property type="entry name" value="HTH_XRE"/>
    <property type="match status" value="1"/>
</dbReference>
<gene>
    <name evidence="2" type="ORF">IAB59_05700</name>
</gene>
<dbReference type="AlphaFoldDB" id="A0A9D1GBX2"/>
<dbReference type="GO" id="GO:0003677">
    <property type="term" value="F:DNA binding"/>
    <property type="evidence" value="ECO:0007669"/>
    <property type="project" value="InterPro"/>
</dbReference>
<sequence length="94" mass="10806">MNIQVLNELMRLNGIQSYLQLSKETHIPYTTLLDLVRGRGERLSNIKTIADFLGVKMSYLLDEPRKIVTINERNNIIIEKENGYNSVLSNLLSN</sequence>
<proteinExistence type="predicted"/>
<protein>
    <submittedName>
        <fullName evidence="2">Helix-turn-helix domain-containing protein</fullName>
    </submittedName>
</protein>
<dbReference type="SUPFAM" id="SSF47413">
    <property type="entry name" value="lambda repressor-like DNA-binding domains"/>
    <property type="match status" value="1"/>
</dbReference>
<evidence type="ECO:0000259" key="1">
    <source>
        <dbReference type="PROSITE" id="PS50943"/>
    </source>
</evidence>
<dbReference type="EMBL" id="DVKQ01000074">
    <property type="protein sequence ID" value="HIT37951.1"/>
    <property type="molecule type" value="Genomic_DNA"/>
</dbReference>
<dbReference type="SMART" id="SM00530">
    <property type="entry name" value="HTH_XRE"/>
    <property type="match status" value="1"/>
</dbReference>
<dbReference type="Pfam" id="PF13443">
    <property type="entry name" value="HTH_26"/>
    <property type="match status" value="1"/>
</dbReference>
<reference evidence="2" key="2">
    <citation type="journal article" date="2021" name="PeerJ">
        <title>Extensive microbial diversity within the chicken gut microbiome revealed by metagenomics and culture.</title>
        <authorList>
            <person name="Gilroy R."/>
            <person name="Ravi A."/>
            <person name="Getino M."/>
            <person name="Pursley I."/>
            <person name="Horton D.L."/>
            <person name="Alikhan N.F."/>
            <person name="Baker D."/>
            <person name="Gharbi K."/>
            <person name="Hall N."/>
            <person name="Watson M."/>
            <person name="Adriaenssens E.M."/>
            <person name="Foster-Nyarko E."/>
            <person name="Jarju S."/>
            <person name="Secka A."/>
            <person name="Antonio M."/>
            <person name="Oren A."/>
            <person name="Chaudhuri R.R."/>
            <person name="La Ragione R."/>
            <person name="Hildebrand F."/>
            <person name="Pallen M.J."/>
        </authorList>
    </citation>
    <scope>NUCLEOTIDE SEQUENCE</scope>
    <source>
        <strain evidence="2">CHK195-26880</strain>
    </source>
</reference>
<evidence type="ECO:0000313" key="2">
    <source>
        <dbReference type="EMBL" id="HIT37951.1"/>
    </source>
</evidence>
<dbReference type="Gene3D" id="1.10.260.40">
    <property type="entry name" value="lambda repressor-like DNA-binding domains"/>
    <property type="match status" value="1"/>
</dbReference>
<evidence type="ECO:0000313" key="3">
    <source>
        <dbReference type="Proteomes" id="UP000886833"/>
    </source>
</evidence>
<dbReference type="InterPro" id="IPR001387">
    <property type="entry name" value="Cro/C1-type_HTH"/>
</dbReference>
<dbReference type="InterPro" id="IPR010982">
    <property type="entry name" value="Lambda_DNA-bd_dom_sf"/>
</dbReference>
<organism evidence="2 3">
    <name type="scientific">Candidatus Onthousia faecipullorum</name>
    <dbReference type="NCBI Taxonomy" id="2840887"/>
    <lineage>
        <taxon>Bacteria</taxon>
        <taxon>Bacillati</taxon>
        <taxon>Bacillota</taxon>
        <taxon>Bacilli</taxon>
        <taxon>Candidatus Onthousia</taxon>
    </lineage>
</organism>